<reference evidence="2 3" key="1">
    <citation type="journal article" date="2024" name="Plant J.">
        <title>Genome sequences and population genomics reveal climatic adaptation and genomic divergence between two closely related sweetgum species.</title>
        <authorList>
            <person name="Xu W.Q."/>
            <person name="Ren C.Q."/>
            <person name="Zhang X.Y."/>
            <person name="Comes H.P."/>
            <person name="Liu X.H."/>
            <person name="Li Y.G."/>
            <person name="Kettle C.J."/>
            <person name="Jalonen R."/>
            <person name="Gaisberger H."/>
            <person name="Ma Y.Z."/>
            <person name="Qiu Y.X."/>
        </authorList>
    </citation>
    <scope>NUCLEOTIDE SEQUENCE [LARGE SCALE GENOMIC DNA]</scope>
    <source>
        <strain evidence="2">Hangzhou</strain>
    </source>
</reference>
<sequence length="126" mass="14147">MISSDLRDRYRCLHRRTVEREVTGFVDRELNETQSLIKRSRLDLGGLNSRSNDLIASWVRNYEKSNHLGGLNSRSNDLIASWLRQGKATNGNAKAKPSQGSERRGQATAKPRQRTGWPGNGQAKAV</sequence>
<organism evidence="2 3">
    <name type="scientific">Liquidambar formosana</name>
    <name type="common">Formosan gum</name>
    <dbReference type="NCBI Taxonomy" id="63359"/>
    <lineage>
        <taxon>Eukaryota</taxon>
        <taxon>Viridiplantae</taxon>
        <taxon>Streptophyta</taxon>
        <taxon>Embryophyta</taxon>
        <taxon>Tracheophyta</taxon>
        <taxon>Spermatophyta</taxon>
        <taxon>Magnoliopsida</taxon>
        <taxon>eudicotyledons</taxon>
        <taxon>Gunneridae</taxon>
        <taxon>Pentapetalae</taxon>
        <taxon>Saxifragales</taxon>
        <taxon>Altingiaceae</taxon>
        <taxon>Liquidambar</taxon>
    </lineage>
</organism>
<evidence type="ECO:0000313" key="2">
    <source>
        <dbReference type="EMBL" id="KAK9278213.1"/>
    </source>
</evidence>
<keyword evidence="3" id="KW-1185">Reference proteome</keyword>
<dbReference type="AlphaFoldDB" id="A0AAP0WVS3"/>
<protein>
    <submittedName>
        <fullName evidence="2">Uncharacterized protein</fullName>
    </submittedName>
</protein>
<evidence type="ECO:0000313" key="3">
    <source>
        <dbReference type="Proteomes" id="UP001415857"/>
    </source>
</evidence>
<feature type="region of interest" description="Disordered" evidence="1">
    <location>
        <begin position="82"/>
        <end position="126"/>
    </location>
</feature>
<proteinExistence type="predicted"/>
<evidence type="ECO:0000256" key="1">
    <source>
        <dbReference type="SAM" id="MobiDB-lite"/>
    </source>
</evidence>
<name>A0AAP0WVS3_LIQFO</name>
<comment type="caution">
    <text evidence="2">The sequence shown here is derived from an EMBL/GenBank/DDBJ whole genome shotgun (WGS) entry which is preliminary data.</text>
</comment>
<dbReference type="Proteomes" id="UP001415857">
    <property type="component" value="Unassembled WGS sequence"/>
</dbReference>
<gene>
    <name evidence="2" type="ORF">L1049_027774</name>
</gene>
<dbReference type="EMBL" id="JBBPBK010000009">
    <property type="protein sequence ID" value="KAK9278213.1"/>
    <property type="molecule type" value="Genomic_DNA"/>
</dbReference>
<accession>A0AAP0WVS3</accession>